<dbReference type="Proteomes" id="UP000616724">
    <property type="component" value="Unassembled WGS sequence"/>
</dbReference>
<feature type="region of interest" description="Disordered" evidence="1">
    <location>
        <begin position="180"/>
        <end position="222"/>
    </location>
</feature>
<dbReference type="Pfam" id="PF12277">
    <property type="entry name" value="DUF3618"/>
    <property type="match status" value="1"/>
</dbReference>
<organism evidence="2 3">
    <name type="scientific">Planobispora longispora</name>
    <dbReference type="NCBI Taxonomy" id="28887"/>
    <lineage>
        <taxon>Bacteria</taxon>
        <taxon>Bacillati</taxon>
        <taxon>Actinomycetota</taxon>
        <taxon>Actinomycetes</taxon>
        <taxon>Streptosporangiales</taxon>
        <taxon>Streptosporangiaceae</taxon>
        <taxon>Planobispora</taxon>
    </lineage>
</organism>
<protein>
    <recommendedName>
        <fullName evidence="4">DUF3618 domain-containing protein</fullName>
    </recommendedName>
</protein>
<sequence length="222" mass="23833">MGAEPDEIRAEINATRAELAADVDRLAERTSPRRIAQRRTARMRQKMYAVRERVMGTPTHAAHRVREQAGQAAHSVRESASGAADTVKHGAQQAAETVKHGAHQATEVVKETPEQVMRSTQGNPLAAGMIAFGAGLLAATLLPRTEAENRAAEQLKEQAGDMVEPVKAALQESAQNLGQEAKGIAQEAAQQVKESATEAARTTGGQAREQAQQVTDQTRSRM</sequence>
<dbReference type="EMBL" id="BOOH01000039">
    <property type="protein sequence ID" value="GIH78391.1"/>
    <property type="molecule type" value="Genomic_DNA"/>
</dbReference>
<dbReference type="RefSeq" id="WP_203892896.1">
    <property type="nucleotide sequence ID" value="NZ_BOOH01000039.1"/>
</dbReference>
<evidence type="ECO:0000313" key="2">
    <source>
        <dbReference type="EMBL" id="GIH78391.1"/>
    </source>
</evidence>
<feature type="compositionally biased region" description="Polar residues" evidence="1">
    <location>
        <begin position="203"/>
        <end position="222"/>
    </location>
</feature>
<accession>A0A8J3W821</accession>
<dbReference type="Gene3D" id="1.10.287.700">
    <property type="entry name" value="Helix hairpin bin"/>
    <property type="match status" value="1"/>
</dbReference>
<evidence type="ECO:0000313" key="3">
    <source>
        <dbReference type="Proteomes" id="UP000616724"/>
    </source>
</evidence>
<gene>
    <name evidence="2" type="ORF">Plo01_48200</name>
</gene>
<reference evidence="2 3" key="1">
    <citation type="submission" date="2021-01" db="EMBL/GenBank/DDBJ databases">
        <title>Whole genome shotgun sequence of Planobispora longispora NBRC 13918.</title>
        <authorList>
            <person name="Komaki H."/>
            <person name="Tamura T."/>
        </authorList>
    </citation>
    <scope>NUCLEOTIDE SEQUENCE [LARGE SCALE GENOMIC DNA]</scope>
    <source>
        <strain evidence="2 3">NBRC 13918</strain>
    </source>
</reference>
<proteinExistence type="predicted"/>
<comment type="caution">
    <text evidence="2">The sequence shown here is derived from an EMBL/GenBank/DDBJ whole genome shotgun (WGS) entry which is preliminary data.</text>
</comment>
<keyword evidence="3" id="KW-1185">Reference proteome</keyword>
<name>A0A8J3W821_9ACTN</name>
<evidence type="ECO:0008006" key="4">
    <source>
        <dbReference type="Google" id="ProtNLM"/>
    </source>
</evidence>
<dbReference type="InterPro" id="IPR022062">
    <property type="entry name" value="DUF3618"/>
</dbReference>
<dbReference type="AlphaFoldDB" id="A0A8J3W821"/>
<evidence type="ECO:0000256" key="1">
    <source>
        <dbReference type="SAM" id="MobiDB-lite"/>
    </source>
</evidence>